<comment type="caution">
    <text evidence="1">The sequence shown here is derived from an EMBL/GenBank/DDBJ whole genome shotgun (WGS) entry which is preliminary data.</text>
</comment>
<protein>
    <recommendedName>
        <fullName evidence="3">JmjC domain-containing protein</fullName>
    </recommendedName>
</protein>
<evidence type="ECO:0000313" key="2">
    <source>
        <dbReference type="Proteomes" id="UP001234178"/>
    </source>
</evidence>
<dbReference type="EMBL" id="JAOYFB010000038">
    <property type="protein sequence ID" value="KAK4027770.1"/>
    <property type="molecule type" value="Genomic_DNA"/>
</dbReference>
<name>A0ABR0ARQ9_9CRUS</name>
<evidence type="ECO:0000313" key="1">
    <source>
        <dbReference type="EMBL" id="KAK4027770.1"/>
    </source>
</evidence>
<keyword evidence="2" id="KW-1185">Reference proteome</keyword>
<sequence>MHRNCIDEPTGILENNGVNLTPSSKEFRDFKTFVATAFRRKFSWKKEKKGFPSYVFDKDFSLFRKKTTLYWHLTPLNKTFLPFLKEEFRDVHNPDNMMPVISTCQLLLGHAMSFTSWHTENFNLPYINYHHSG</sequence>
<evidence type="ECO:0008006" key="3">
    <source>
        <dbReference type="Google" id="ProtNLM"/>
    </source>
</evidence>
<dbReference type="Proteomes" id="UP001234178">
    <property type="component" value="Unassembled WGS sequence"/>
</dbReference>
<organism evidence="1 2">
    <name type="scientific">Daphnia magna</name>
    <dbReference type="NCBI Taxonomy" id="35525"/>
    <lineage>
        <taxon>Eukaryota</taxon>
        <taxon>Metazoa</taxon>
        <taxon>Ecdysozoa</taxon>
        <taxon>Arthropoda</taxon>
        <taxon>Crustacea</taxon>
        <taxon>Branchiopoda</taxon>
        <taxon>Diplostraca</taxon>
        <taxon>Cladocera</taxon>
        <taxon>Anomopoda</taxon>
        <taxon>Daphniidae</taxon>
        <taxon>Daphnia</taxon>
    </lineage>
</organism>
<dbReference type="Gene3D" id="2.60.120.650">
    <property type="entry name" value="Cupin"/>
    <property type="match status" value="1"/>
</dbReference>
<reference evidence="1 2" key="1">
    <citation type="journal article" date="2023" name="Nucleic Acids Res.">
        <title>The hologenome of Daphnia magna reveals possible DNA methylation and microbiome-mediated evolution of the host genome.</title>
        <authorList>
            <person name="Chaturvedi A."/>
            <person name="Li X."/>
            <person name="Dhandapani V."/>
            <person name="Marshall H."/>
            <person name="Kissane S."/>
            <person name="Cuenca-Cambronero M."/>
            <person name="Asole G."/>
            <person name="Calvet F."/>
            <person name="Ruiz-Romero M."/>
            <person name="Marangio P."/>
            <person name="Guigo R."/>
            <person name="Rago D."/>
            <person name="Mirbahai L."/>
            <person name="Eastwood N."/>
            <person name="Colbourne J.K."/>
            <person name="Zhou J."/>
            <person name="Mallon E."/>
            <person name="Orsini L."/>
        </authorList>
    </citation>
    <scope>NUCLEOTIDE SEQUENCE [LARGE SCALE GENOMIC DNA]</scope>
    <source>
        <strain evidence="1">LRV0_1</strain>
    </source>
</reference>
<gene>
    <name evidence="1" type="ORF">OUZ56_016817</name>
</gene>
<accession>A0ABR0ARQ9</accession>
<proteinExistence type="predicted"/>